<dbReference type="AlphaFoldDB" id="A0A4Z1NRF4"/>
<feature type="compositionally biased region" description="Low complexity" evidence="1">
    <location>
        <begin position="61"/>
        <end position="88"/>
    </location>
</feature>
<dbReference type="EMBL" id="SNSC02000020">
    <property type="protein sequence ID" value="TID15657.1"/>
    <property type="molecule type" value="Genomic_DNA"/>
</dbReference>
<reference evidence="3 4" key="1">
    <citation type="submission" date="2019-04" db="EMBL/GenBank/DDBJ databases">
        <title>High contiguity whole genome sequence and gene annotation resource for two Venturia nashicola isolates.</title>
        <authorList>
            <person name="Prokchorchik M."/>
            <person name="Won K."/>
            <person name="Lee Y."/>
            <person name="Choi E.D."/>
            <person name="Segonzac C."/>
            <person name="Sohn K.H."/>
        </authorList>
    </citation>
    <scope>NUCLEOTIDE SEQUENCE [LARGE SCALE GENOMIC DNA]</scope>
    <source>
        <strain evidence="3 4">PRI2</strain>
    </source>
</reference>
<evidence type="ECO:0000256" key="2">
    <source>
        <dbReference type="SAM" id="SignalP"/>
    </source>
</evidence>
<dbReference type="InterPro" id="IPR051057">
    <property type="entry name" value="PI-PLC_domain"/>
</dbReference>
<evidence type="ECO:0000313" key="3">
    <source>
        <dbReference type="EMBL" id="TID15657.1"/>
    </source>
</evidence>
<name>A0A4Z1NRF4_9PEZI</name>
<dbReference type="InterPro" id="IPR017946">
    <property type="entry name" value="PLC-like_Pdiesterase_TIM-brl"/>
</dbReference>
<feature type="signal peptide" evidence="2">
    <location>
        <begin position="1"/>
        <end position="17"/>
    </location>
</feature>
<proteinExistence type="predicted"/>
<dbReference type="Gene3D" id="3.20.20.190">
    <property type="entry name" value="Phosphatidylinositol (PI) phosphodiesterase"/>
    <property type="match status" value="1"/>
</dbReference>
<dbReference type="PANTHER" id="PTHR13593">
    <property type="match status" value="1"/>
</dbReference>
<feature type="chain" id="PRO_5021395693" evidence="2">
    <location>
        <begin position="18"/>
        <end position="449"/>
    </location>
</feature>
<dbReference type="Pfam" id="PF26146">
    <property type="entry name" value="PI-PLC_X"/>
    <property type="match status" value="1"/>
</dbReference>
<dbReference type="PANTHER" id="PTHR13593:SF140">
    <property type="entry name" value="PLC-LIKE PHOSPHODIESTERASE"/>
    <property type="match status" value="1"/>
</dbReference>
<feature type="region of interest" description="Disordered" evidence="1">
    <location>
        <begin position="61"/>
        <end position="118"/>
    </location>
</feature>
<feature type="compositionally biased region" description="Low complexity" evidence="1">
    <location>
        <begin position="98"/>
        <end position="118"/>
    </location>
</feature>
<keyword evidence="4" id="KW-1185">Reference proteome</keyword>
<keyword evidence="2" id="KW-0732">Signal</keyword>
<gene>
    <name evidence="3" type="ORF">E6O75_ATG07985</name>
</gene>
<sequence>MAPHIWTALLSTAAVSAQSVLTLTGTATSGGSAIGDLPTGILSYLSLSTTITLSSGISSTTTNSAAASSSSSSTGSSNGTTTSRTSTSPSVTYLGGVTASTRSGNATASSTSSAARPTNTQPCNGYAELCNRQYSNITNVAAHNYPFVKSGNTGSNQELGVTAQLNDGVRMCVLLHAQTHYENNTFWYCHTSCNLLNVGTIESSFKTIASWLAANPYDVLTILLGNSDQVDVNLYRSPFENSGLARYAYTPPQIPMAVDDWPTLGQMILSQQRLVVFMDYKANQTAVPWILDEFSQMWETPFSPTDPAFPCTVQRPPKLNRNQSLERMYLANHNLNLQVSALGFSLLVPNTGVINTTNSDDTANASSLATMANTCQNDWGRPPNFLLVDYYNRGNIPGSVFHVAAAHNNVTYTQSCCGSSSRSAAISNTIINVGHFIASLFIVALAAFL</sequence>
<organism evidence="3 4">
    <name type="scientific">Venturia nashicola</name>
    <dbReference type="NCBI Taxonomy" id="86259"/>
    <lineage>
        <taxon>Eukaryota</taxon>
        <taxon>Fungi</taxon>
        <taxon>Dikarya</taxon>
        <taxon>Ascomycota</taxon>
        <taxon>Pezizomycotina</taxon>
        <taxon>Dothideomycetes</taxon>
        <taxon>Pleosporomycetidae</taxon>
        <taxon>Venturiales</taxon>
        <taxon>Venturiaceae</taxon>
        <taxon>Venturia</taxon>
    </lineage>
</organism>
<dbReference type="STRING" id="86259.A0A4Z1NRF4"/>
<comment type="caution">
    <text evidence="3">The sequence shown here is derived from an EMBL/GenBank/DDBJ whole genome shotgun (WGS) entry which is preliminary data.</text>
</comment>
<evidence type="ECO:0000256" key="1">
    <source>
        <dbReference type="SAM" id="MobiDB-lite"/>
    </source>
</evidence>
<dbReference type="GO" id="GO:0006629">
    <property type="term" value="P:lipid metabolic process"/>
    <property type="evidence" value="ECO:0007669"/>
    <property type="project" value="InterPro"/>
</dbReference>
<accession>A0A4Z1NRF4</accession>
<dbReference type="Proteomes" id="UP000298493">
    <property type="component" value="Unassembled WGS sequence"/>
</dbReference>
<protein>
    <submittedName>
        <fullName evidence="3">PLC-like phosphodiesterase</fullName>
    </submittedName>
</protein>
<evidence type="ECO:0000313" key="4">
    <source>
        <dbReference type="Proteomes" id="UP000298493"/>
    </source>
</evidence>
<dbReference type="GO" id="GO:0008081">
    <property type="term" value="F:phosphoric diester hydrolase activity"/>
    <property type="evidence" value="ECO:0007669"/>
    <property type="project" value="InterPro"/>
</dbReference>
<dbReference type="SUPFAM" id="SSF51695">
    <property type="entry name" value="PLC-like phosphodiesterases"/>
    <property type="match status" value="1"/>
</dbReference>